<sequence>MIPDKILYTDGHDVTVTDSTFQVKNTSYSLKGIIKHGLLIVRPQRLPGILLMLAGLILGLCGFMNVFPINAFGEMRTDSGEFINANTIIMWIGVAFFVIGIVVIALIREKYAVRIATAEGEKNAVVSYRKEYVAQIVNALNEALRFARPGSGHSFIAVKE</sequence>
<accession>A0A1T5IQ73</accession>
<dbReference type="Proteomes" id="UP000190961">
    <property type="component" value="Unassembled WGS sequence"/>
</dbReference>
<name>A0A1T5IQ73_9BACT</name>
<dbReference type="InterPro" id="IPR045629">
    <property type="entry name" value="DUF6232"/>
</dbReference>
<feature type="transmembrane region" description="Helical" evidence="1">
    <location>
        <begin position="49"/>
        <end position="68"/>
    </location>
</feature>
<proteinExistence type="predicted"/>
<dbReference type="RefSeq" id="WP_079684897.1">
    <property type="nucleotide sequence ID" value="NZ_FUZU01000001.1"/>
</dbReference>
<dbReference type="OrthoDB" id="980263at2"/>
<dbReference type="EMBL" id="FUZU01000001">
    <property type="protein sequence ID" value="SKC41148.1"/>
    <property type="molecule type" value="Genomic_DNA"/>
</dbReference>
<organism evidence="2 3">
    <name type="scientific">Ohtaekwangia koreensis</name>
    <dbReference type="NCBI Taxonomy" id="688867"/>
    <lineage>
        <taxon>Bacteria</taxon>
        <taxon>Pseudomonadati</taxon>
        <taxon>Bacteroidota</taxon>
        <taxon>Cytophagia</taxon>
        <taxon>Cytophagales</taxon>
        <taxon>Fulvivirgaceae</taxon>
        <taxon>Ohtaekwangia</taxon>
    </lineage>
</organism>
<feature type="transmembrane region" description="Helical" evidence="1">
    <location>
        <begin position="88"/>
        <end position="107"/>
    </location>
</feature>
<dbReference type="AlphaFoldDB" id="A0A1T5IQ73"/>
<evidence type="ECO:0000313" key="2">
    <source>
        <dbReference type="EMBL" id="SKC41148.1"/>
    </source>
</evidence>
<keyword evidence="1" id="KW-0472">Membrane</keyword>
<evidence type="ECO:0000313" key="3">
    <source>
        <dbReference type="Proteomes" id="UP000190961"/>
    </source>
</evidence>
<gene>
    <name evidence="2" type="ORF">SAMN05660236_0254</name>
</gene>
<dbReference type="STRING" id="688867.SAMN05660236_0254"/>
<keyword evidence="3" id="KW-1185">Reference proteome</keyword>
<keyword evidence="1" id="KW-1133">Transmembrane helix</keyword>
<keyword evidence="1" id="KW-0812">Transmembrane</keyword>
<dbReference type="Pfam" id="PF19744">
    <property type="entry name" value="DUF6232"/>
    <property type="match status" value="1"/>
</dbReference>
<evidence type="ECO:0000256" key="1">
    <source>
        <dbReference type="SAM" id="Phobius"/>
    </source>
</evidence>
<protein>
    <submittedName>
        <fullName evidence="2">Uncharacterized protein</fullName>
    </submittedName>
</protein>
<reference evidence="2 3" key="1">
    <citation type="submission" date="2017-02" db="EMBL/GenBank/DDBJ databases">
        <authorList>
            <person name="Peterson S.W."/>
        </authorList>
    </citation>
    <scope>NUCLEOTIDE SEQUENCE [LARGE SCALE GENOMIC DNA]</scope>
    <source>
        <strain evidence="2 3">DSM 25262</strain>
    </source>
</reference>